<evidence type="ECO:0000256" key="9">
    <source>
        <dbReference type="ARBA" id="ARBA00023002"/>
    </source>
</evidence>
<keyword evidence="7" id="KW-0256">Endoplasmic reticulum</keyword>
<dbReference type="InterPro" id="IPR008069">
    <property type="entry name" value="Cyt_P450_E_grp-I_CYP2D-like"/>
</dbReference>
<dbReference type="VEuPathDB" id="HostDB:ENSMUSG00000094806"/>
<keyword evidence="6 15" id="KW-0479">Metal-binding</keyword>
<evidence type="ECO:0000256" key="13">
    <source>
        <dbReference type="ARBA" id="ARBA00037347"/>
    </source>
</evidence>
<evidence type="ECO:0000256" key="16">
    <source>
        <dbReference type="RuleBase" id="RU000461"/>
    </source>
</evidence>
<dbReference type="InterPro" id="IPR001128">
    <property type="entry name" value="Cyt_P450"/>
</dbReference>
<comment type="function">
    <text evidence="13 17">Cytochromes P450 are a group of heme-thiolate monooxygenases. In liver microsomes, this enzyme is involved in an NADPH-dependent electron transport pathway. It oxidizes a variety of structurally unrelated compounds, including steroids, fatty acids, and xenobiotics.</text>
</comment>
<keyword evidence="9 16" id="KW-0560">Oxidoreductase</keyword>
<dbReference type="GO" id="GO:0016712">
    <property type="term" value="F:oxidoreductase activity, acting on paired donors, with incorporation or reduction of molecular oxygen, reduced flavin or flavoprotein as one donor, and incorporation of one atom of oxygen"/>
    <property type="evidence" value="ECO:0007669"/>
    <property type="project" value="UniProtKB-EC"/>
</dbReference>
<dbReference type="InterPro" id="IPR017972">
    <property type="entry name" value="Cyt_P450_CS"/>
</dbReference>
<evidence type="ECO:0007829" key="24">
    <source>
        <dbReference type="PubMed" id="21183079"/>
    </source>
</evidence>
<keyword evidence="22 23" id="KW-1267">Proteomics identification</keyword>
<reference evidence="19 21" key="1">
    <citation type="journal article" date="2009" name="PLoS Biol.">
        <title>Lineage-specific biology revealed by a finished genome assembly of the mouse.</title>
        <authorList>
            <consortium name="Mouse Genome Sequencing Consortium"/>
            <person name="Church D.M."/>
            <person name="Goodstadt L."/>
            <person name="Hillier L.W."/>
            <person name="Zody M.C."/>
            <person name="Goldstein S."/>
            <person name="She X."/>
            <person name="Bult C.J."/>
            <person name="Agarwala R."/>
            <person name="Cherry J.L."/>
            <person name="DiCuccio M."/>
            <person name="Hlavina W."/>
            <person name="Kapustin Y."/>
            <person name="Meric P."/>
            <person name="Maglott D."/>
            <person name="Birtle Z."/>
            <person name="Marques A.C."/>
            <person name="Graves T."/>
            <person name="Zhou S."/>
            <person name="Teague B."/>
            <person name="Potamousis K."/>
            <person name="Churas C."/>
            <person name="Place M."/>
            <person name="Herschleb J."/>
            <person name="Runnheim R."/>
            <person name="Forrest D."/>
            <person name="Amos-Landgraf J."/>
            <person name="Schwartz D.C."/>
            <person name="Cheng Z."/>
            <person name="Lindblad-Toh K."/>
            <person name="Eichler E.E."/>
            <person name="Ponting C.P."/>
        </authorList>
    </citation>
    <scope>NUCLEOTIDE SEQUENCE [LARGE SCALE GENOMIC DNA]</scope>
    <source>
        <strain evidence="19 21">C57BL/6J</strain>
    </source>
</reference>
<dbReference type="InterPro" id="IPR050182">
    <property type="entry name" value="Cytochrome_P450_fam2"/>
</dbReference>
<evidence type="ECO:0000256" key="6">
    <source>
        <dbReference type="ARBA" id="ARBA00022723"/>
    </source>
</evidence>
<dbReference type="Pfam" id="PF00067">
    <property type="entry name" value="p450"/>
    <property type="match status" value="2"/>
</dbReference>
<evidence type="ECO:0000256" key="18">
    <source>
        <dbReference type="SAM" id="Phobius"/>
    </source>
</evidence>
<keyword evidence="18" id="KW-0812">Transmembrane</keyword>
<keyword evidence="18" id="KW-1133">Transmembrane helix</keyword>
<dbReference type="ExpressionAtlas" id="A0A2R8W740">
    <property type="expression patterns" value="baseline and differential"/>
</dbReference>
<evidence type="ECO:0000256" key="4">
    <source>
        <dbReference type="ARBA" id="ARBA00010617"/>
    </source>
</evidence>
<dbReference type="SUPFAM" id="SSF48264">
    <property type="entry name" value="Cytochrome P450"/>
    <property type="match status" value="1"/>
</dbReference>
<evidence type="ECO:0000256" key="8">
    <source>
        <dbReference type="ARBA" id="ARBA00022848"/>
    </source>
</evidence>
<dbReference type="Gene3D" id="1.10.630.10">
    <property type="entry name" value="Cytochrome P450"/>
    <property type="match status" value="2"/>
</dbReference>
<evidence type="ECO:0000256" key="3">
    <source>
        <dbReference type="ARBA" id="ARBA00004406"/>
    </source>
</evidence>
<comment type="cofactor">
    <cofactor evidence="1 15 17">
        <name>heme</name>
        <dbReference type="ChEBI" id="CHEBI:30413"/>
    </cofactor>
</comment>
<dbReference type="AlphaFoldDB" id="A0A2R8W740"/>
<evidence type="ECO:0000256" key="1">
    <source>
        <dbReference type="ARBA" id="ARBA00001971"/>
    </source>
</evidence>
<accession>A0A2R8W740</accession>
<keyword evidence="12 18" id="KW-0472">Membrane</keyword>
<gene>
    <name evidence="19 20" type="primary">Cyp2d10</name>
</gene>
<evidence type="ECO:0000256" key="5">
    <source>
        <dbReference type="ARBA" id="ARBA00022617"/>
    </source>
</evidence>
<protein>
    <recommendedName>
        <fullName evidence="17">Cytochrome P450</fullName>
        <ecNumber evidence="17">1.14.14.-</ecNumber>
    </recommendedName>
</protein>
<keyword evidence="21" id="KW-1185">Reference proteome</keyword>
<evidence type="ECO:0007829" key="23">
    <source>
        <dbReference type="ProteomicsDB" id="A0A2R8W740"/>
    </source>
</evidence>
<reference evidence="19" key="4">
    <citation type="submission" date="2025-08" db="UniProtKB">
        <authorList>
            <consortium name="Ensembl"/>
        </authorList>
    </citation>
    <scope>IDENTIFICATION</scope>
    <source>
        <strain evidence="19">C57BL/6J</strain>
    </source>
</reference>
<dbReference type="AGR" id="MGI:88602"/>
<evidence type="ECO:0000256" key="17">
    <source>
        <dbReference type="RuleBase" id="RU368047"/>
    </source>
</evidence>
<keyword evidence="10 15" id="KW-0408">Iron</keyword>
<dbReference type="MGI" id="MGI:88602">
    <property type="gene designation" value="Cyp2d10"/>
</dbReference>
<dbReference type="PRINTS" id="PR01686">
    <property type="entry name" value="EP450ICYP2D"/>
</dbReference>
<feature type="transmembrane region" description="Helical" evidence="18">
    <location>
        <begin position="6"/>
        <end position="26"/>
    </location>
</feature>
<keyword evidence="5 15" id="KW-0349">Heme</keyword>
<evidence type="ECO:0000313" key="19">
    <source>
        <dbReference type="Ensembl" id="ENSMUSP00000155800.2"/>
    </source>
</evidence>
<evidence type="ECO:0000256" key="10">
    <source>
        <dbReference type="ARBA" id="ARBA00023004"/>
    </source>
</evidence>
<keyword evidence="8" id="KW-0492">Microsome</keyword>
<dbReference type="InterPro" id="IPR002401">
    <property type="entry name" value="Cyt_P450_E_grp-I"/>
</dbReference>
<dbReference type="GeneTree" id="ENSGT00940000153331"/>
<comment type="similarity">
    <text evidence="4 16">Belongs to the cytochrome P450 family.</text>
</comment>
<dbReference type="Proteomes" id="UP000000589">
    <property type="component" value="Chromosome 15"/>
</dbReference>
<evidence type="ECO:0000256" key="7">
    <source>
        <dbReference type="ARBA" id="ARBA00022824"/>
    </source>
</evidence>
<reference evidence="24" key="2">
    <citation type="journal article" date="2010" name="Cell">
        <title>A tissue-specific atlas of mouse protein phosphorylation and expression.</title>
        <authorList>
            <person name="Huttlin E.L."/>
            <person name="Jedrychowski M.P."/>
            <person name="Elias J.E."/>
            <person name="Goswami T."/>
            <person name="Rad R."/>
            <person name="Beausoleil S.A."/>
            <person name="Villen J."/>
            <person name="Haas W."/>
            <person name="Sowa M.E."/>
            <person name="Gygi S.P."/>
        </authorList>
    </citation>
    <scope>IDENTIFICATION BY MASS SPECTROMETRY [LARGE SCALE ANALYSIS]</scope>
</reference>
<comment type="catalytic activity">
    <reaction evidence="14">
        <text>an organic molecule + reduced [NADPH--hemoprotein reductase] + O2 = an alcohol + oxidized [NADPH--hemoprotein reductase] + H2O + H(+)</text>
        <dbReference type="Rhea" id="RHEA:17149"/>
        <dbReference type="Rhea" id="RHEA-COMP:11964"/>
        <dbReference type="Rhea" id="RHEA-COMP:11965"/>
        <dbReference type="ChEBI" id="CHEBI:15377"/>
        <dbReference type="ChEBI" id="CHEBI:15378"/>
        <dbReference type="ChEBI" id="CHEBI:15379"/>
        <dbReference type="ChEBI" id="CHEBI:30879"/>
        <dbReference type="ChEBI" id="CHEBI:57618"/>
        <dbReference type="ChEBI" id="CHEBI:58210"/>
        <dbReference type="ChEBI" id="CHEBI:142491"/>
        <dbReference type="EC" id="1.14.14.1"/>
    </reaction>
</comment>
<evidence type="ECO:0000256" key="14">
    <source>
        <dbReference type="ARBA" id="ARBA00047827"/>
    </source>
</evidence>
<evidence type="ECO:0000256" key="11">
    <source>
        <dbReference type="ARBA" id="ARBA00023033"/>
    </source>
</evidence>
<dbReference type="InterPro" id="IPR036396">
    <property type="entry name" value="Cyt_P450_sf"/>
</dbReference>
<evidence type="ECO:0000313" key="20">
    <source>
        <dbReference type="MGI" id="MGI:88602"/>
    </source>
</evidence>
<dbReference type="SMR" id="A0A2R8W740"/>
<dbReference type="GO" id="GO:0005789">
    <property type="term" value="C:endoplasmic reticulum membrane"/>
    <property type="evidence" value="ECO:0007669"/>
    <property type="project" value="UniProtKB-SubCell"/>
</dbReference>
<dbReference type="jPOST" id="A0A2R8W740"/>
<dbReference type="GO" id="GO:0005506">
    <property type="term" value="F:iron ion binding"/>
    <property type="evidence" value="ECO:0007669"/>
    <property type="project" value="UniProtKB-UniRule"/>
</dbReference>
<dbReference type="Bgee" id="ENSMUSG00000094806">
    <property type="expression patterns" value="Expressed in left lobe of liver and 66 other cell types or tissues"/>
</dbReference>
<dbReference type="PANTHER" id="PTHR24300:SF119">
    <property type="entry name" value="CYTOCHROME P450-RELATED"/>
    <property type="match status" value="1"/>
</dbReference>
<evidence type="ECO:0000256" key="15">
    <source>
        <dbReference type="PIRSR" id="PIRSR602401-1"/>
    </source>
</evidence>
<sequence>MELLTGAGLWSVAIFTVIFILLVDLMHRHQRWTSRYPPGPVPWPVLGNLLQVDLDNMPYSLYKLQNRYGDVFSLQMGWKPMVVINGLKAMKEVLLTCGEDTADRPQVPIFEYLGVKPGSQGVVLAPYGPEWREQRRFSVSTLRNFGLGKKSLEDWVTKEARHLCDAFTAQAGQPINPNTMLNNAVCNVIASLIFARRFEYEDPYLIRMQKVLEDSLTEISGLIPEGSILIPNMSSVLKDETVWEKPLRFHPEHFLDAQGHFVKPEAFMPFSAGRRSCLGEPLARMELFLFFTCLLQHFSFSVPNGQPRPRNLGVFPFPVAPYPYQLCAVMREQGH</sequence>
<evidence type="ECO:0007829" key="22">
    <source>
        <dbReference type="PeptideAtlas" id="A0A2R8W740"/>
    </source>
</evidence>
<feature type="binding site" description="axial binding residue" evidence="15">
    <location>
        <position position="277"/>
    </location>
    <ligand>
        <name>heme</name>
        <dbReference type="ChEBI" id="CHEBI:30413"/>
    </ligand>
    <ligandPart>
        <name>Fe</name>
        <dbReference type="ChEBI" id="CHEBI:18248"/>
    </ligandPart>
</feature>
<dbReference type="GO" id="GO:0020037">
    <property type="term" value="F:heme binding"/>
    <property type="evidence" value="ECO:0007669"/>
    <property type="project" value="UniProtKB-UniRule"/>
</dbReference>
<dbReference type="PRINTS" id="PR00463">
    <property type="entry name" value="EP450I"/>
</dbReference>
<organism evidence="19 21">
    <name type="scientific">Mus musculus</name>
    <name type="common">Mouse</name>
    <dbReference type="NCBI Taxonomy" id="10090"/>
    <lineage>
        <taxon>Eukaryota</taxon>
        <taxon>Metazoa</taxon>
        <taxon>Chordata</taxon>
        <taxon>Craniata</taxon>
        <taxon>Vertebrata</taxon>
        <taxon>Euteleostomi</taxon>
        <taxon>Mammalia</taxon>
        <taxon>Eutheria</taxon>
        <taxon>Euarchontoglires</taxon>
        <taxon>Glires</taxon>
        <taxon>Rodentia</taxon>
        <taxon>Myomorpha</taxon>
        <taxon>Muroidea</taxon>
        <taxon>Muridae</taxon>
        <taxon>Murinae</taxon>
        <taxon>Mus</taxon>
        <taxon>Mus</taxon>
    </lineage>
</organism>
<reference evidence="19 21" key="3">
    <citation type="journal article" date="2011" name="PLoS Biol.">
        <title>Modernizing reference genome assemblies.</title>
        <authorList>
            <person name="Church D.M."/>
            <person name="Schneider V.A."/>
            <person name="Graves T."/>
            <person name="Auger K."/>
            <person name="Cunningham F."/>
            <person name="Bouk N."/>
            <person name="Chen H.C."/>
            <person name="Agarwala R."/>
            <person name="McLaren W.M."/>
            <person name="Ritchie G.R."/>
            <person name="Albracht D."/>
            <person name="Kremitzki M."/>
            <person name="Rock S."/>
            <person name="Kotkiewicz H."/>
            <person name="Kremitzki C."/>
            <person name="Wollam A."/>
            <person name="Trani L."/>
            <person name="Fulton L."/>
            <person name="Fulton R."/>
            <person name="Matthews L."/>
            <person name="Whitehead S."/>
            <person name="Chow W."/>
            <person name="Torrance J."/>
            <person name="Dunn M."/>
            <person name="Harden G."/>
            <person name="Threadgold G."/>
            <person name="Wood J."/>
            <person name="Collins J."/>
            <person name="Heath P."/>
            <person name="Griffiths G."/>
            <person name="Pelan S."/>
            <person name="Grafham D."/>
            <person name="Eichler E.E."/>
            <person name="Weinstock G."/>
            <person name="Mardis E.R."/>
            <person name="Wilson R.K."/>
            <person name="Howe K."/>
            <person name="Flicek P."/>
            <person name="Hubbard T."/>
        </authorList>
    </citation>
    <scope>NUCLEOTIDE SEQUENCE [LARGE SCALE GENOMIC DNA]</scope>
    <source>
        <strain evidence="19 21">C57BL/6J</strain>
    </source>
</reference>
<evidence type="ECO:0000313" key="21">
    <source>
        <dbReference type="Proteomes" id="UP000000589"/>
    </source>
</evidence>
<keyword evidence="11 16" id="KW-0503">Monooxygenase</keyword>
<reference evidence="19" key="5">
    <citation type="submission" date="2025-09" db="UniProtKB">
        <authorList>
            <consortium name="Ensembl"/>
        </authorList>
    </citation>
    <scope>IDENTIFICATION</scope>
    <source>
        <strain evidence="19">C57BL/6J</strain>
    </source>
</reference>
<dbReference type="Ensembl" id="ENSMUST00000229911.2">
    <property type="protein sequence ID" value="ENSMUSP00000155800.2"/>
    <property type="gene ID" value="ENSMUSG00000094806.3"/>
</dbReference>
<comment type="subcellular location">
    <subcellularLocation>
        <location evidence="3 17">Endoplasmic reticulum membrane</location>
        <topology evidence="3">Peripheral membrane protein</topology>
    </subcellularLocation>
    <subcellularLocation>
        <location evidence="2 17">Microsome membrane</location>
        <topology evidence="2">Peripheral membrane protein</topology>
    </subcellularLocation>
</comment>
<dbReference type="PROSITE" id="PS00086">
    <property type="entry name" value="CYTOCHROME_P450"/>
    <property type="match status" value="1"/>
</dbReference>
<dbReference type="EC" id="1.14.14.-" evidence="17"/>
<evidence type="ECO:0000256" key="12">
    <source>
        <dbReference type="ARBA" id="ARBA00023136"/>
    </source>
</evidence>
<dbReference type="FunFam" id="1.10.630.10:FF:000458">
    <property type="entry name" value="Cyp2d34 protein"/>
    <property type="match status" value="1"/>
</dbReference>
<evidence type="ECO:0000256" key="2">
    <source>
        <dbReference type="ARBA" id="ARBA00004174"/>
    </source>
</evidence>
<name>A0A2R8W740_MOUSE</name>
<dbReference type="PANTHER" id="PTHR24300">
    <property type="entry name" value="CYTOCHROME P450 508A4-RELATED"/>
    <property type="match status" value="1"/>
</dbReference>
<proteinExistence type="evidence at protein level"/>